<accession>A0A949TSN5</accession>
<proteinExistence type="predicted"/>
<name>A0A949TSN5_9CLOT</name>
<evidence type="ECO:0000313" key="1">
    <source>
        <dbReference type="EMBL" id="MBV7274632.1"/>
    </source>
</evidence>
<keyword evidence="2" id="KW-1185">Reference proteome</keyword>
<gene>
    <name evidence="1" type="ORF">I6U48_17195</name>
</gene>
<dbReference type="AlphaFoldDB" id="A0A949TSN5"/>
<dbReference type="GO" id="GO:0016787">
    <property type="term" value="F:hydrolase activity"/>
    <property type="evidence" value="ECO:0007669"/>
    <property type="project" value="UniProtKB-KW"/>
</dbReference>
<dbReference type="EMBL" id="JAEEGC010000092">
    <property type="protein sequence ID" value="MBV7274632.1"/>
    <property type="molecule type" value="Genomic_DNA"/>
</dbReference>
<protein>
    <submittedName>
        <fullName evidence="1">HAD hydrolase family protein</fullName>
    </submittedName>
</protein>
<organism evidence="1 2">
    <name type="scientific">Clostridium thailandense</name>
    <dbReference type="NCBI Taxonomy" id="2794346"/>
    <lineage>
        <taxon>Bacteria</taxon>
        <taxon>Bacillati</taxon>
        <taxon>Bacillota</taxon>
        <taxon>Clostridia</taxon>
        <taxon>Eubacteriales</taxon>
        <taxon>Clostridiaceae</taxon>
        <taxon>Clostridium</taxon>
    </lineage>
</organism>
<dbReference type="Proteomes" id="UP000694308">
    <property type="component" value="Unassembled WGS sequence"/>
</dbReference>
<reference evidence="1" key="1">
    <citation type="submission" date="2020-12" db="EMBL/GenBank/DDBJ databases">
        <title>Clostridium thailandense sp. nov., a novel acetogenic bacterium isolated from peat land soil in Thailand.</title>
        <authorList>
            <person name="Chaikitkaew S."/>
            <person name="Birkeland N.K."/>
        </authorList>
    </citation>
    <scope>NUCLEOTIDE SEQUENCE</scope>
    <source>
        <strain evidence="1">PL3</strain>
    </source>
</reference>
<comment type="caution">
    <text evidence="1">The sequence shown here is derived from an EMBL/GenBank/DDBJ whole genome shotgun (WGS) entry which is preliminary data.</text>
</comment>
<evidence type="ECO:0000313" key="2">
    <source>
        <dbReference type="Proteomes" id="UP000694308"/>
    </source>
</evidence>
<dbReference type="Pfam" id="PF08282">
    <property type="entry name" value="Hydrolase_3"/>
    <property type="match status" value="1"/>
</dbReference>
<sequence>MIKINIPGRYNLELKNIIFDYNGTLAVDGIISDYIKNMLIKLSDSLDVYILTADTYGTVRTQCKDLPISIKTFSEGNSTEFKKAFIEKLSCENSIAVGNGLNDVEMLKKAALSIAVIGNEGCASQAIISSHITCKNISDVFDVILKKDRVKATLRD</sequence>
<dbReference type="RefSeq" id="WP_218321697.1">
    <property type="nucleotide sequence ID" value="NZ_JAEEGC010000092.1"/>
</dbReference>
<keyword evidence="1" id="KW-0378">Hydrolase</keyword>